<comment type="caution">
    <text evidence="3">The sequence shown here is derived from an EMBL/GenBank/DDBJ whole genome shotgun (WGS) entry which is preliminary data.</text>
</comment>
<sequence>MRFLCLHGRGTSAQIFELQTARLREQLSDHEFVFIDGVVETEPSEGAEAVADEFFGWFDQPVTPAHTRQLLLGLIDFITAEGPFQGLMGFSEGGIVAAMLLAHDARSSFAGLECGILMSAAPPLDPAGILEEDPPTLRCLTPAGVVDGTAIRVPTAHVIGSNEPFAHLVSLSPLAGVLISSGLEDPEELHQLLFQLCDGSRRERFFHQLGHEVPGARSGEGLAGTVRVIERTIERAQSG</sequence>
<dbReference type="Proteomes" id="UP000219286">
    <property type="component" value="Unassembled WGS sequence"/>
</dbReference>
<evidence type="ECO:0000313" key="3">
    <source>
        <dbReference type="EMBL" id="OTA02656.1"/>
    </source>
</evidence>
<name>A0A2H2ZKK6_TRIPA</name>
<evidence type="ECO:0000259" key="2">
    <source>
        <dbReference type="Pfam" id="PF03959"/>
    </source>
</evidence>
<accession>A0A2H2ZKK6</accession>
<gene>
    <name evidence="3" type="ORF">A9Z42_0030540</name>
</gene>
<protein>
    <recommendedName>
        <fullName evidence="2">Serine hydrolase domain-containing protein</fullName>
    </recommendedName>
</protein>
<dbReference type="EMBL" id="LFMI01000350">
    <property type="protein sequence ID" value="OTA02656.1"/>
    <property type="molecule type" value="Genomic_DNA"/>
</dbReference>
<dbReference type="AlphaFoldDB" id="A0A2H2ZKK6"/>
<keyword evidence="1" id="KW-0378">Hydrolase</keyword>
<dbReference type="GO" id="GO:0016787">
    <property type="term" value="F:hydrolase activity"/>
    <property type="evidence" value="ECO:0007669"/>
    <property type="project" value="UniProtKB-KW"/>
</dbReference>
<feature type="domain" description="Serine hydrolase" evidence="2">
    <location>
        <begin position="2"/>
        <end position="214"/>
    </location>
</feature>
<evidence type="ECO:0000256" key="1">
    <source>
        <dbReference type="ARBA" id="ARBA00022801"/>
    </source>
</evidence>
<dbReference type="InterPro" id="IPR005645">
    <property type="entry name" value="FSH-like_dom"/>
</dbReference>
<organism evidence="3 4">
    <name type="scientific">Trichoderma parareesei</name>
    <name type="common">Filamentous fungus</name>
    <dbReference type="NCBI Taxonomy" id="858221"/>
    <lineage>
        <taxon>Eukaryota</taxon>
        <taxon>Fungi</taxon>
        <taxon>Dikarya</taxon>
        <taxon>Ascomycota</taxon>
        <taxon>Pezizomycotina</taxon>
        <taxon>Sordariomycetes</taxon>
        <taxon>Hypocreomycetidae</taxon>
        <taxon>Hypocreales</taxon>
        <taxon>Hypocreaceae</taxon>
        <taxon>Trichoderma</taxon>
    </lineage>
</organism>
<dbReference type="GO" id="GO:0005737">
    <property type="term" value="C:cytoplasm"/>
    <property type="evidence" value="ECO:0007669"/>
    <property type="project" value="TreeGrafter"/>
</dbReference>
<evidence type="ECO:0000313" key="4">
    <source>
        <dbReference type="Proteomes" id="UP000219286"/>
    </source>
</evidence>
<dbReference type="OrthoDB" id="414698at2759"/>
<dbReference type="Pfam" id="PF03959">
    <property type="entry name" value="FSH1"/>
    <property type="match status" value="1"/>
</dbReference>
<dbReference type="InterPro" id="IPR029058">
    <property type="entry name" value="AB_hydrolase_fold"/>
</dbReference>
<dbReference type="PANTHER" id="PTHR48070:SF6">
    <property type="entry name" value="ESTERASE OVCA2"/>
    <property type="match status" value="1"/>
</dbReference>
<dbReference type="GO" id="GO:0005634">
    <property type="term" value="C:nucleus"/>
    <property type="evidence" value="ECO:0007669"/>
    <property type="project" value="TreeGrafter"/>
</dbReference>
<dbReference type="SUPFAM" id="SSF53474">
    <property type="entry name" value="alpha/beta-Hydrolases"/>
    <property type="match status" value="1"/>
</dbReference>
<proteinExistence type="predicted"/>
<reference evidence="3 4" key="1">
    <citation type="journal article" date="2015" name="Genome Announc.">
        <title>Genome sequence and annotation of Trichoderma parareesei, the ancestor of the cellulase producer Trichoderma reesei.</title>
        <authorList>
            <person name="Yang D."/>
            <person name="Pomraning K."/>
            <person name="Kopchinskiy A."/>
            <person name="Karimi Aghcheh R."/>
            <person name="Atanasova L."/>
            <person name="Chenthamara K."/>
            <person name="Baker S.E."/>
            <person name="Zhang R."/>
            <person name="Shen Q."/>
            <person name="Freitag M."/>
            <person name="Kubicek C.P."/>
            <person name="Druzhinina I.S."/>
        </authorList>
    </citation>
    <scope>NUCLEOTIDE SEQUENCE [LARGE SCALE GENOMIC DNA]</scope>
    <source>
        <strain evidence="3 4">CBS 125925</strain>
    </source>
</reference>
<dbReference type="Gene3D" id="3.40.50.1820">
    <property type="entry name" value="alpha/beta hydrolase"/>
    <property type="match status" value="1"/>
</dbReference>
<dbReference type="PANTHER" id="PTHR48070">
    <property type="entry name" value="ESTERASE OVCA2"/>
    <property type="match status" value="1"/>
</dbReference>
<dbReference type="InterPro" id="IPR050593">
    <property type="entry name" value="LovG"/>
</dbReference>
<keyword evidence="4" id="KW-1185">Reference proteome</keyword>
<dbReference type="GO" id="GO:0019748">
    <property type="term" value="P:secondary metabolic process"/>
    <property type="evidence" value="ECO:0007669"/>
    <property type="project" value="TreeGrafter"/>
</dbReference>